<dbReference type="InterPro" id="IPR013783">
    <property type="entry name" value="Ig-like_fold"/>
</dbReference>
<keyword evidence="4" id="KW-0732">Signal</keyword>
<dbReference type="SMART" id="SM00409">
    <property type="entry name" value="IG"/>
    <property type="match status" value="6"/>
</dbReference>
<dbReference type="EMBL" id="MU825882">
    <property type="protein sequence ID" value="KAJ7385126.1"/>
    <property type="molecule type" value="Genomic_DNA"/>
</dbReference>
<dbReference type="SUPFAM" id="SSF48726">
    <property type="entry name" value="Immunoglobulin"/>
    <property type="match status" value="6"/>
</dbReference>
<dbReference type="GO" id="GO:0070593">
    <property type="term" value="P:dendrite self-avoidance"/>
    <property type="evidence" value="ECO:0007669"/>
    <property type="project" value="TreeGrafter"/>
</dbReference>
<dbReference type="GO" id="GO:0007156">
    <property type="term" value="P:homophilic cell adhesion via plasma membrane adhesion molecules"/>
    <property type="evidence" value="ECO:0007669"/>
    <property type="project" value="TreeGrafter"/>
</dbReference>
<feature type="chain" id="PRO_5040924016" evidence="4">
    <location>
        <begin position="25"/>
        <end position="922"/>
    </location>
</feature>
<feature type="domain" description="Ig-like" evidence="5">
    <location>
        <begin position="827"/>
        <end position="910"/>
    </location>
</feature>
<dbReference type="AlphaFoldDB" id="A0A9W9ZNT2"/>
<evidence type="ECO:0000256" key="1">
    <source>
        <dbReference type="ARBA" id="ARBA00023157"/>
    </source>
</evidence>
<dbReference type="GO" id="GO:0098632">
    <property type="term" value="F:cell-cell adhesion mediator activity"/>
    <property type="evidence" value="ECO:0007669"/>
    <property type="project" value="TreeGrafter"/>
</dbReference>
<dbReference type="Gene3D" id="2.60.40.10">
    <property type="entry name" value="Immunoglobulins"/>
    <property type="match status" value="6"/>
</dbReference>
<dbReference type="InterPro" id="IPR003598">
    <property type="entry name" value="Ig_sub2"/>
</dbReference>
<dbReference type="Pfam" id="PF07679">
    <property type="entry name" value="I-set"/>
    <property type="match status" value="4"/>
</dbReference>
<dbReference type="OrthoDB" id="26719at2759"/>
<feature type="region of interest" description="Disordered" evidence="3">
    <location>
        <begin position="535"/>
        <end position="574"/>
    </location>
</feature>
<evidence type="ECO:0000256" key="3">
    <source>
        <dbReference type="SAM" id="MobiDB-lite"/>
    </source>
</evidence>
<feature type="compositionally biased region" description="Basic and acidic residues" evidence="3">
    <location>
        <begin position="123"/>
        <end position="134"/>
    </location>
</feature>
<keyword evidence="1" id="KW-1015">Disulfide bond</keyword>
<dbReference type="PROSITE" id="PS50835">
    <property type="entry name" value="IG_LIKE"/>
    <property type="match status" value="6"/>
</dbReference>
<evidence type="ECO:0000313" key="6">
    <source>
        <dbReference type="EMBL" id="KAJ7385126.1"/>
    </source>
</evidence>
<feature type="signal peptide" evidence="4">
    <location>
        <begin position="1"/>
        <end position="24"/>
    </location>
</feature>
<dbReference type="InterPro" id="IPR003599">
    <property type="entry name" value="Ig_sub"/>
</dbReference>
<dbReference type="Proteomes" id="UP001163046">
    <property type="component" value="Unassembled WGS sequence"/>
</dbReference>
<dbReference type="GO" id="GO:0007411">
    <property type="term" value="P:axon guidance"/>
    <property type="evidence" value="ECO:0007669"/>
    <property type="project" value="TreeGrafter"/>
</dbReference>
<protein>
    <submittedName>
        <fullName evidence="6">Hemicentin-1</fullName>
    </submittedName>
</protein>
<feature type="domain" description="Ig-like" evidence="5">
    <location>
        <begin position="329"/>
        <end position="416"/>
    </location>
</feature>
<dbReference type="Gene3D" id="1.20.5.320">
    <property type="entry name" value="6-Phosphogluconate Dehydrogenase, domain 3"/>
    <property type="match status" value="1"/>
</dbReference>
<dbReference type="InterPro" id="IPR007110">
    <property type="entry name" value="Ig-like_dom"/>
</dbReference>
<feature type="compositionally biased region" description="Low complexity" evidence="3">
    <location>
        <begin position="103"/>
        <end position="112"/>
    </location>
</feature>
<dbReference type="InterPro" id="IPR013098">
    <property type="entry name" value="Ig_I-set"/>
</dbReference>
<evidence type="ECO:0000313" key="7">
    <source>
        <dbReference type="Proteomes" id="UP001163046"/>
    </source>
</evidence>
<feature type="domain" description="Ig-like" evidence="5">
    <location>
        <begin position="652"/>
        <end position="733"/>
    </location>
</feature>
<dbReference type="FunFam" id="2.60.40.10:FF:000032">
    <property type="entry name" value="palladin isoform X1"/>
    <property type="match status" value="2"/>
</dbReference>
<dbReference type="GO" id="GO:0030424">
    <property type="term" value="C:axon"/>
    <property type="evidence" value="ECO:0007669"/>
    <property type="project" value="TreeGrafter"/>
</dbReference>
<reference evidence="6" key="1">
    <citation type="submission" date="2023-01" db="EMBL/GenBank/DDBJ databases">
        <title>Genome assembly of the deep-sea coral Lophelia pertusa.</title>
        <authorList>
            <person name="Herrera S."/>
            <person name="Cordes E."/>
        </authorList>
    </citation>
    <scope>NUCLEOTIDE SEQUENCE</scope>
    <source>
        <strain evidence="6">USNM1676648</strain>
        <tissue evidence="6">Polyp</tissue>
    </source>
</reference>
<dbReference type="PANTHER" id="PTHR10075">
    <property type="entry name" value="BASIGIN RELATED"/>
    <property type="match status" value="1"/>
</dbReference>
<proteinExistence type="predicted"/>
<dbReference type="SMART" id="SM00408">
    <property type="entry name" value="IGc2"/>
    <property type="match status" value="6"/>
</dbReference>
<dbReference type="PANTHER" id="PTHR10075:SF103">
    <property type="entry name" value="ROUNDABOUT HOMOLOG 4"/>
    <property type="match status" value="1"/>
</dbReference>
<evidence type="ECO:0000259" key="5">
    <source>
        <dbReference type="PROSITE" id="PS50835"/>
    </source>
</evidence>
<dbReference type="InterPro" id="IPR036179">
    <property type="entry name" value="Ig-like_dom_sf"/>
</dbReference>
<feature type="region of interest" description="Disordered" evidence="3">
    <location>
        <begin position="103"/>
        <end position="134"/>
    </location>
</feature>
<feature type="compositionally biased region" description="Basic and acidic residues" evidence="3">
    <location>
        <begin position="535"/>
        <end position="550"/>
    </location>
</feature>
<dbReference type="GO" id="GO:0005886">
    <property type="term" value="C:plasma membrane"/>
    <property type="evidence" value="ECO:0007669"/>
    <property type="project" value="TreeGrafter"/>
</dbReference>
<name>A0A9W9ZNT2_9CNID</name>
<comment type="caution">
    <text evidence="6">The sequence shown here is derived from an EMBL/GenBank/DDBJ whole genome shotgun (WGS) entry which is preliminary data.</text>
</comment>
<accession>A0A9W9ZNT2</accession>
<dbReference type="Pfam" id="PF13927">
    <property type="entry name" value="Ig_3"/>
    <property type="match status" value="2"/>
</dbReference>
<evidence type="ECO:0000256" key="2">
    <source>
        <dbReference type="ARBA" id="ARBA00023319"/>
    </source>
</evidence>
<feature type="domain" description="Ig-like" evidence="5">
    <location>
        <begin position="242"/>
        <end position="328"/>
    </location>
</feature>
<sequence>MSKIATVSSLAALMFCLLLALVLLHERRQLHERVELLERLADSDLTQPNRQRTRRENVDLGVSSMKCSKELMPCVQEITQNELRSLLENEVCVKDESICVQAPGPKGETGPAGAPGPPGSPGEKGERGEPGEKGDTVMKLRTDWIRGVLTPSMPAFLEEPQAVIVREHDTASLACKTVGMPRPDVIWSRVDGDLQEERHFVLIDGSLMIMDTVPGDHGTYVCKALNFVGEVEATTNLTVQVPVRVIDHSPQTYVEEESDLTLRCPVFGRPEPEISWNKTSGALSPQGAYLDADEVVFGDIQLEDGGLYTCSAKNIFNEVTVFLEVTVVPRLKFVAVPQNKTQAHVGDDVILTCAADSGAFLPLITWSKKDGALPSGSRVLENGTLVIAMASFDAIGFYKCAAKNIITSIEIEVELDVLVRTCTEWRRLGYTDSGEYRIDPDVQGPVPAFQALLFVTEWDVMDGKKIISGVTQPKNKRMDAFQSCVFVVTVFALLLSTVTLMRSNSNSTELFLIRERIQELEIQLSEVLVIPDSPRKLPDHTEEVQENKPKDQRRRFVRDLGPGNESKTRDKGKKGINRKIKLEIRNEIRSVIGSLTQVFCAAEERLCFGGPKGDKGEAGLQGIPGIRGETGLIGPSGPTGQKGDPGISVSIPTITTPSKVVTVQETQLTWLPCKAEGLPLPEVTWGRVYGSLPDGRHVIHNNGTIVISGTLHRDGGMYVCQAKNVLGIAKSTTLLIVHVPVRFTKKPHPVKIEEGQKAKLICAASGFPEPVITWTASSPMGRMLAHKSVKGRLVINNATLKDSDWYTCSAKNDVNELRASAQVSVLPKLKFLVQPVQQLNSFVGGRVSLLCQASSGTVNWSKKGATMPKAHNISRNGTLMINVTSVQDGGLYICAAQSEIAAINASCTLAVHMRSCSEFTSR</sequence>
<feature type="domain" description="Ig-like" evidence="5">
    <location>
        <begin position="154"/>
        <end position="238"/>
    </location>
</feature>
<keyword evidence="2" id="KW-0393">Immunoglobulin domain</keyword>
<evidence type="ECO:0000256" key="4">
    <source>
        <dbReference type="SAM" id="SignalP"/>
    </source>
</evidence>
<organism evidence="6 7">
    <name type="scientific">Desmophyllum pertusum</name>
    <dbReference type="NCBI Taxonomy" id="174260"/>
    <lineage>
        <taxon>Eukaryota</taxon>
        <taxon>Metazoa</taxon>
        <taxon>Cnidaria</taxon>
        <taxon>Anthozoa</taxon>
        <taxon>Hexacorallia</taxon>
        <taxon>Scleractinia</taxon>
        <taxon>Caryophylliina</taxon>
        <taxon>Caryophylliidae</taxon>
        <taxon>Desmophyllum</taxon>
    </lineage>
</organism>
<feature type="domain" description="Ig-like" evidence="5">
    <location>
        <begin position="740"/>
        <end position="824"/>
    </location>
</feature>
<keyword evidence="7" id="KW-1185">Reference proteome</keyword>
<gene>
    <name evidence="6" type="primary">HMCN1_20</name>
    <name evidence="6" type="ORF">OS493_017497</name>
</gene>